<reference evidence="5 6" key="1">
    <citation type="submission" date="2011-11" db="EMBL/GenBank/DDBJ databases">
        <title>The Noncontiguous Finished genome of Jonquetella anthropi DSM 22815.</title>
        <authorList>
            <consortium name="US DOE Joint Genome Institute (JGI-PGF)"/>
            <person name="Lucas S."/>
            <person name="Copeland A."/>
            <person name="Lapidus A."/>
            <person name="Glavina del Rio T."/>
            <person name="Dalin E."/>
            <person name="Tice H."/>
            <person name="Bruce D."/>
            <person name="Goodwin L."/>
            <person name="Pitluck S."/>
            <person name="Peters L."/>
            <person name="Mikhailova N."/>
            <person name="Held B."/>
            <person name="Kyrpides N."/>
            <person name="Mavromatis K."/>
            <person name="Ivanova N."/>
            <person name="Markowitz V."/>
            <person name="Cheng J.-F."/>
            <person name="Hugenholtz P."/>
            <person name="Woyke T."/>
            <person name="Wu D."/>
            <person name="Gronow S."/>
            <person name="Wellnitz S."/>
            <person name="Brambilla E."/>
            <person name="Klenk H.-P."/>
            <person name="Eisen J.A."/>
        </authorList>
    </citation>
    <scope>NUCLEOTIDE SEQUENCE [LARGE SCALE GENOMIC DNA]</scope>
    <source>
        <strain evidence="5 6">DSM 22815</strain>
    </source>
</reference>
<name>H0UJI0_9BACT</name>
<keyword evidence="1" id="KW-0813">Transport</keyword>
<dbReference type="PANTHER" id="PTHR42788">
    <property type="entry name" value="TAURINE IMPORT ATP-BINDING PROTEIN-RELATED"/>
    <property type="match status" value="1"/>
</dbReference>
<evidence type="ECO:0000313" key="6">
    <source>
        <dbReference type="Proteomes" id="UP000003806"/>
    </source>
</evidence>
<evidence type="ECO:0000256" key="3">
    <source>
        <dbReference type="ARBA" id="ARBA00022840"/>
    </source>
</evidence>
<dbReference type="RefSeq" id="WP_008520389.1">
    <property type="nucleotide sequence ID" value="NZ_CM001376.1"/>
</dbReference>
<dbReference type="eggNOG" id="COG1116">
    <property type="taxonomic scope" value="Bacteria"/>
</dbReference>
<evidence type="ECO:0000256" key="2">
    <source>
        <dbReference type="ARBA" id="ARBA00022741"/>
    </source>
</evidence>
<gene>
    <name evidence="5" type="ORF">JonanDRAFT_0438</name>
</gene>
<dbReference type="SMART" id="SM00382">
    <property type="entry name" value="AAA"/>
    <property type="match status" value="1"/>
</dbReference>
<keyword evidence="6" id="KW-1185">Reference proteome</keyword>
<dbReference type="GO" id="GO:0016887">
    <property type="term" value="F:ATP hydrolysis activity"/>
    <property type="evidence" value="ECO:0007669"/>
    <property type="project" value="InterPro"/>
</dbReference>
<dbReference type="CDD" id="cd03293">
    <property type="entry name" value="ABC_NrtD_SsuB_transporters"/>
    <property type="match status" value="1"/>
</dbReference>
<dbReference type="EMBL" id="CM001376">
    <property type="protein sequence ID" value="EHM12848.1"/>
    <property type="molecule type" value="Genomic_DNA"/>
</dbReference>
<evidence type="ECO:0000313" key="5">
    <source>
        <dbReference type="EMBL" id="EHM12848.1"/>
    </source>
</evidence>
<dbReference type="GO" id="GO:0005524">
    <property type="term" value="F:ATP binding"/>
    <property type="evidence" value="ECO:0007669"/>
    <property type="project" value="UniProtKB-KW"/>
</dbReference>
<protein>
    <submittedName>
        <fullName evidence="5">ABC-type nitrate/sulfonate/bicarbonate transport system, ATPase component</fullName>
    </submittedName>
</protein>
<accession>H0UJI0</accession>
<dbReference type="InterPro" id="IPR003593">
    <property type="entry name" value="AAA+_ATPase"/>
</dbReference>
<dbReference type="InterPro" id="IPR003439">
    <property type="entry name" value="ABC_transporter-like_ATP-bd"/>
</dbReference>
<dbReference type="AlphaFoldDB" id="H0UJI0"/>
<dbReference type="InterPro" id="IPR017871">
    <property type="entry name" value="ABC_transporter-like_CS"/>
</dbReference>
<feature type="domain" description="ABC transporter" evidence="4">
    <location>
        <begin position="4"/>
        <end position="236"/>
    </location>
</feature>
<dbReference type="PROSITE" id="PS00211">
    <property type="entry name" value="ABC_TRANSPORTER_1"/>
    <property type="match status" value="1"/>
</dbReference>
<dbReference type="SUPFAM" id="SSF52540">
    <property type="entry name" value="P-loop containing nucleoside triphosphate hydrolases"/>
    <property type="match status" value="1"/>
</dbReference>
<dbReference type="PROSITE" id="PS50893">
    <property type="entry name" value="ABC_TRANSPORTER_2"/>
    <property type="match status" value="1"/>
</dbReference>
<dbReference type="OrthoDB" id="9802264at2"/>
<dbReference type="HOGENOM" id="CLU_000604_1_22_0"/>
<dbReference type="STRING" id="885272.JonanDRAFT_0438"/>
<dbReference type="PANTHER" id="PTHR42788:SF13">
    <property type="entry name" value="ALIPHATIC SULFONATES IMPORT ATP-BINDING PROTEIN SSUB"/>
    <property type="match status" value="1"/>
</dbReference>
<sequence length="252" mass="28005">MNVLKLDGVYKSFARTETDDVTNALSNINMTVTDGEFISIVGPSGCGKSTILRLVAGLIVPTSGTVQLNGQPVQGPSPERGMVFQKPTLFPWMTVEQNLTFSLRMAGTLAGREDDVNKLLEIAGLSDFRNDFPHQLSGGMAQRLALIRTMINHPNVFLLDEPLGALDAFTRMRMQDEILALWRTSGHMTLMVTHDIDEALYMGTRVIVMAPRPGRIREDIKVDLPYPRNRAGNEFLGYHAKVLEMLDFGRID</sequence>
<keyword evidence="2" id="KW-0547">Nucleotide-binding</keyword>
<dbReference type="Gene3D" id="3.40.50.300">
    <property type="entry name" value="P-loop containing nucleotide triphosphate hydrolases"/>
    <property type="match status" value="1"/>
</dbReference>
<dbReference type="InterPro" id="IPR027417">
    <property type="entry name" value="P-loop_NTPase"/>
</dbReference>
<dbReference type="InterPro" id="IPR050166">
    <property type="entry name" value="ABC_transporter_ATP-bind"/>
</dbReference>
<keyword evidence="3" id="KW-0067">ATP-binding</keyword>
<dbReference type="Proteomes" id="UP000003806">
    <property type="component" value="Chromosome"/>
</dbReference>
<proteinExistence type="predicted"/>
<evidence type="ECO:0000256" key="1">
    <source>
        <dbReference type="ARBA" id="ARBA00022448"/>
    </source>
</evidence>
<dbReference type="Pfam" id="PF00005">
    <property type="entry name" value="ABC_tran"/>
    <property type="match status" value="1"/>
</dbReference>
<evidence type="ECO:0000259" key="4">
    <source>
        <dbReference type="PROSITE" id="PS50893"/>
    </source>
</evidence>
<organism evidence="5 6">
    <name type="scientific">Jonquetella anthropi DSM 22815</name>
    <dbReference type="NCBI Taxonomy" id="885272"/>
    <lineage>
        <taxon>Bacteria</taxon>
        <taxon>Thermotogati</taxon>
        <taxon>Synergistota</taxon>
        <taxon>Synergistia</taxon>
        <taxon>Synergistales</taxon>
        <taxon>Dethiosulfovibrionaceae</taxon>
        <taxon>Jonquetella</taxon>
    </lineage>
</organism>